<dbReference type="EMBL" id="MKGI01000016">
    <property type="protein sequence ID" value="OEL11809.1"/>
    <property type="molecule type" value="Genomic_DNA"/>
</dbReference>
<reference evidence="1 2" key="1">
    <citation type="submission" date="2016-09" db="EMBL/GenBank/DDBJ databases">
        <authorList>
            <person name="Capua I."/>
            <person name="De Benedictis P."/>
            <person name="Joannis T."/>
            <person name="Lombin L.H."/>
            <person name="Cattoli G."/>
        </authorList>
    </citation>
    <scope>NUCLEOTIDE SEQUENCE [LARGE SCALE GENOMIC DNA]</scope>
    <source>
        <strain evidence="1 2">NRS-1</strain>
    </source>
</reference>
<dbReference type="Proteomes" id="UP000095601">
    <property type="component" value="Unassembled WGS sequence"/>
</dbReference>
<protein>
    <recommendedName>
        <fullName evidence="3">DUF3575 domain-containing protein</fullName>
    </recommendedName>
</protein>
<evidence type="ECO:0000313" key="1">
    <source>
        <dbReference type="EMBL" id="OEL11809.1"/>
    </source>
</evidence>
<evidence type="ECO:0000313" key="2">
    <source>
        <dbReference type="Proteomes" id="UP000095601"/>
    </source>
</evidence>
<dbReference type="KEGG" id="cnr:EB819_10715"/>
<dbReference type="OrthoDB" id="768080at2"/>
<dbReference type="STRING" id="237258.SAMN04489756_1228"/>
<keyword evidence="2" id="KW-1185">Reference proteome</keyword>
<dbReference type="RefSeq" id="WP_069797367.1">
    <property type="nucleotide sequence ID" value="NZ_CP034157.1"/>
</dbReference>
<dbReference type="AlphaFoldDB" id="A0A1E5UG04"/>
<gene>
    <name evidence="1" type="ORF">BHF72_1678</name>
</gene>
<dbReference type="Pfam" id="PF12099">
    <property type="entry name" value="DUF3575"/>
    <property type="match status" value="1"/>
</dbReference>
<organism evidence="1 2">
    <name type="scientific">Cloacibacterium normanense</name>
    <dbReference type="NCBI Taxonomy" id="237258"/>
    <lineage>
        <taxon>Bacteria</taxon>
        <taxon>Pseudomonadati</taxon>
        <taxon>Bacteroidota</taxon>
        <taxon>Flavobacteriia</taxon>
        <taxon>Flavobacteriales</taxon>
        <taxon>Weeksellaceae</taxon>
    </lineage>
</organism>
<proteinExistence type="predicted"/>
<name>A0A1E5UG04_9FLAO</name>
<evidence type="ECO:0008006" key="3">
    <source>
        <dbReference type="Google" id="ProtNLM"/>
    </source>
</evidence>
<sequence>MKKLTTIFALAICALAFSQSQKNEIKLNLLNSIIGAPEITYERLLQNNQSVGISAAVSLDSKENLYFNYGFAPYYRIYFGKKENAGFFVEANTSLTNYHYENYDNNNYQILGWKNETNFGFGAAIGFKLLTSNNLVGEVFGGLGRRFSVKNTDDAFPRIGISIGKRF</sequence>
<accession>A0A1E5UG04</accession>
<comment type="caution">
    <text evidence="1">The sequence shown here is derived from an EMBL/GenBank/DDBJ whole genome shotgun (WGS) entry which is preliminary data.</text>
</comment>
<dbReference type="InterPro" id="IPR021958">
    <property type="entry name" value="DUF3575"/>
</dbReference>